<evidence type="ECO:0000313" key="3">
    <source>
        <dbReference type="Proteomes" id="UP001066276"/>
    </source>
</evidence>
<comment type="caution">
    <text evidence="2">The sequence shown here is derived from an EMBL/GenBank/DDBJ whole genome shotgun (WGS) entry which is preliminary data.</text>
</comment>
<gene>
    <name evidence="2" type="ORF">NDU88_007171</name>
</gene>
<accession>A0AAV7TZ33</accession>
<feature type="region of interest" description="Disordered" evidence="1">
    <location>
        <begin position="1"/>
        <end position="55"/>
    </location>
</feature>
<feature type="compositionally biased region" description="Basic and acidic residues" evidence="1">
    <location>
        <begin position="1"/>
        <end position="34"/>
    </location>
</feature>
<organism evidence="2 3">
    <name type="scientific">Pleurodeles waltl</name>
    <name type="common">Iberian ribbed newt</name>
    <dbReference type="NCBI Taxonomy" id="8319"/>
    <lineage>
        <taxon>Eukaryota</taxon>
        <taxon>Metazoa</taxon>
        <taxon>Chordata</taxon>
        <taxon>Craniata</taxon>
        <taxon>Vertebrata</taxon>
        <taxon>Euteleostomi</taxon>
        <taxon>Amphibia</taxon>
        <taxon>Batrachia</taxon>
        <taxon>Caudata</taxon>
        <taxon>Salamandroidea</taxon>
        <taxon>Salamandridae</taxon>
        <taxon>Pleurodelinae</taxon>
        <taxon>Pleurodeles</taxon>
    </lineage>
</organism>
<evidence type="ECO:0000256" key="1">
    <source>
        <dbReference type="SAM" id="MobiDB-lite"/>
    </source>
</evidence>
<keyword evidence="3" id="KW-1185">Reference proteome</keyword>
<dbReference type="Proteomes" id="UP001066276">
    <property type="component" value="Chromosome 3_2"/>
</dbReference>
<dbReference type="AlphaFoldDB" id="A0AAV7TZ33"/>
<reference evidence="2" key="1">
    <citation type="journal article" date="2022" name="bioRxiv">
        <title>Sequencing and chromosome-scale assembly of the giantPleurodeles waltlgenome.</title>
        <authorList>
            <person name="Brown T."/>
            <person name="Elewa A."/>
            <person name="Iarovenko S."/>
            <person name="Subramanian E."/>
            <person name="Araus A.J."/>
            <person name="Petzold A."/>
            <person name="Susuki M."/>
            <person name="Suzuki K.-i.T."/>
            <person name="Hayashi T."/>
            <person name="Toyoda A."/>
            <person name="Oliveira C."/>
            <person name="Osipova E."/>
            <person name="Leigh N.D."/>
            <person name="Simon A."/>
            <person name="Yun M.H."/>
        </authorList>
    </citation>
    <scope>NUCLEOTIDE SEQUENCE</scope>
    <source>
        <strain evidence="2">20211129_DDA</strain>
        <tissue evidence="2">Liver</tissue>
    </source>
</reference>
<feature type="region of interest" description="Disordered" evidence="1">
    <location>
        <begin position="296"/>
        <end position="332"/>
    </location>
</feature>
<dbReference type="EMBL" id="JANPWB010000006">
    <property type="protein sequence ID" value="KAJ1181972.1"/>
    <property type="molecule type" value="Genomic_DNA"/>
</dbReference>
<sequence length="332" mass="35806">MREEDAGVEPDRNQEEEPHQNWQEENKPNTDGRTRRGGRSLRAASRTRKSGRMQRPMRCWRCGTMTSGHSQSKPQSPPQLWKVVASACKTHFGVTRKGREASQYHGAMADLLPLVLFLNTDSKTKVVALRLFVVVSLCILSCFCRGNVISLPRRDCGGGAAVGVGDRLRRRFSLGSVNICAMEDEYVQAALSLLKKAGRVDLVRQEALPALRPARKAAQGVAAAVMACSPPRVCAKPEQVRRQGWGRGRAPPGKQGHVVSTAAGLLKPSMVFPSKGRDGAGGGKAQVCKRKILGASQRLGGLPTSRGARKGIQGRNRANGERGGGMRAVQTG</sequence>
<protein>
    <submittedName>
        <fullName evidence="2">Uncharacterized protein</fullName>
    </submittedName>
</protein>
<evidence type="ECO:0000313" key="2">
    <source>
        <dbReference type="EMBL" id="KAJ1181972.1"/>
    </source>
</evidence>
<name>A0AAV7TZ33_PLEWA</name>
<proteinExistence type="predicted"/>
<feature type="compositionally biased region" description="Basic residues" evidence="1">
    <location>
        <begin position="35"/>
        <end position="52"/>
    </location>
</feature>